<evidence type="ECO:0000313" key="10">
    <source>
        <dbReference type="Proteomes" id="UP000676409"/>
    </source>
</evidence>
<keyword evidence="1" id="KW-0813">Transport</keyword>
<evidence type="ECO:0000313" key="9">
    <source>
        <dbReference type="EMBL" id="QUD90306.1"/>
    </source>
</evidence>
<keyword evidence="4" id="KW-0249">Electron transport</keyword>
<sequence length="126" mass="13014">MASLAGALLAATSGAQANPSCDARPGADIYSAKCATCHSIVKDQPGTVGPSLWGVIGRRPASERGFAYSAAMSARKDRWSPAVIDWFLTDPPGRVPGTYMAFSGLKDAAARAAVICFLGTTSAHLK</sequence>
<dbReference type="SUPFAM" id="SSF46626">
    <property type="entry name" value="Cytochrome c"/>
    <property type="match status" value="1"/>
</dbReference>
<accession>A0A975G447</accession>
<dbReference type="KEGG" id="caul:KCG34_10790"/>
<evidence type="ECO:0000256" key="2">
    <source>
        <dbReference type="ARBA" id="ARBA00022617"/>
    </source>
</evidence>
<evidence type="ECO:0000256" key="1">
    <source>
        <dbReference type="ARBA" id="ARBA00022448"/>
    </source>
</evidence>
<organism evidence="9 10">
    <name type="scientific">Phenylobacterium montanum</name>
    <dbReference type="NCBI Taxonomy" id="2823693"/>
    <lineage>
        <taxon>Bacteria</taxon>
        <taxon>Pseudomonadati</taxon>
        <taxon>Pseudomonadota</taxon>
        <taxon>Alphaproteobacteria</taxon>
        <taxon>Caulobacterales</taxon>
        <taxon>Caulobacteraceae</taxon>
        <taxon>Phenylobacterium</taxon>
    </lineage>
</organism>
<dbReference type="EMBL" id="CP073078">
    <property type="protein sequence ID" value="QUD90306.1"/>
    <property type="molecule type" value="Genomic_DNA"/>
</dbReference>
<dbReference type="GO" id="GO:0020037">
    <property type="term" value="F:heme binding"/>
    <property type="evidence" value="ECO:0007669"/>
    <property type="project" value="InterPro"/>
</dbReference>
<keyword evidence="3 6" id="KW-0479">Metal-binding</keyword>
<dbReference type="InterPro" id="IPR002327">
    <property type="entry name" value="Cyt_c_1A/1B"/>
</dbReference>
<keyword evidence="7" id="KW-0732">Signal</keyword>
<dbReference type="Pfam" id="PF13442">
    <property type="entry name" value="Cytochrome_CBB3"/>
    <property type="match status" value="1"/>
</dbReference>
<feature type="chain" id="PRO_5036893543" evidence="7">
    <location>
        <begin position="18"/>
        <end position="126"/>
    </location>
</feature>
<evidence type="ECO:0000256" key="4">
    <source>
        <dbReference type="ARBA" id="ARBA00022982"/>
    </source>
</evidence>
<reference evidence="9" key="1">
    <citation type="submission" date="2021-04" db="EMBL/GenBank/DDBJ databases">
        <title>The complete genome sequence of Caulobacter sp. S6.</title>
        <authorList>
            <person name="Tang Y."/>
            <person name="Ouyang W."/>
            <person name="Liu Q."/>
            <person name="Huang B."/>
            <person name="Guo Z."/>
            <person name="Lei P."/>
        </authorList>
    </citation>
    <scope>NUCLEOTIDE SEQUENCE</scope>
    <source>
        <strain evidence="9">S6</strain>
    </source>
</reference>
<dbReference type="AlphaFoldDB" id="A0A975G447"/>
<feature type="signal peptide" evidence="7">
    <location>
        <begin position="1"/>
        <end position="17"/>
    </location>
</feature>
<proteinExistence type="predicted"/>
<evidence type="ECO:0000259" key="8">
    <source>
        <dbReference type="PROSITE" id="PS51007"/>
    </source>
</evidence>
<keyword evidence="2 6" id="KW-0349">Heme</keyword>
<protein>
    <submittedName>
        <fullName evidence="9">C-type cytochrome</fullName>
    </submittedName>
</protein>
<evidence type="ECO:0000256" key="5">
    <source>
        <dbReference type="ARBA" id="ARBA00023004"/>
    </source>
</evidence>
<keyword evidence="10" id="KW-1185">Reference proteome</keyword>
<dbReference type="GO" id="GO:0046872">
    <property type="term" value="F:metal ion binding"/>
    <property type="evidence" value="ECO:0007669"/>
    <property type="project" value="UniProtKB-KW"/>
</dbReference>
<gene>
    <name evidence="9" type="ORF">KCG34_10790</name>
</gene>
<evidence type="ECO:0000256" key="3">
    <source>
        <dbReference type="ARBA" id="ARBA00022723"/>
    </source>
</evidence>
<dbReference type="GO" id="GO:0009055">
    <property type="term" value="F:electron transfer activity"/>
    <property type="evidence" value="ECO:0007669"/>
    <property type="project" value="InterPro"/>
</dbReference>
<dbReference type="PANTHER" id="PTHR11961">
    <property type="entry name" value="CYTOCHROME C"/>
    <property type="match status" value="1"/>
</dbReference>
<dbReference type="Gene3D" id="1.10.760.10">
    <property type="entry name" value="Cytochrome c-like domain"/>
    <property type="match status" value="1"/>
</dbReference>
<feature type="domain" description="Cytochrome c" evidence="8">
    <location>
        <begin position="21"/>
        <end position="122"/>
    </location>
</feature>
<dbReference type="Proteomes" id="UP000676409">
    <property type="component" value="Chromosome"/>
</dbReference>
<keyword evidence="5 6" id="KW-0408">Iron</keyword>
<name>A0A975G447_9CAUL</name>
<evidence type="ECO:0000256" key="6">
    <source>
        <dbReference type="PROSITE-ProRule" id="PRU00433"/>
    </source>
</evidence>
<dbReference type="InterPro" id="IPR009056">
    <property type="entry name" value="Cyt_c-like_dom"/>
</dbReference>
<dbReference type="PRINTS" id="PR00604">
    <property type="entry name" value="CYTCHRMECIAB"/>
</dbReference>
<evidence type="ECO:0000256" key="7">
    <source>
        <dbReference type="SAM" id="SignalP"/>
    </source>
</evidence>
<dbReference type="RefSeq" id="WP_211940357.1">
    <property type="nucleotide sequence ID" value="NZ_CP073078.1"/>
</dbReference>
<dbReference type="PROSITE" id="PS51007">
    <property type="entry name" value="CYTC"/>
    <property type="match status" value="1"/>
</dbReference>
<dbReference type="InterPro" id="IPR036909">
    <property type="entry name" value="Cyt_c-like_dom_sf"/>
</dbReference>